<evidence type="ECO:0000313" key="4">
    <source>
        <dbReference type="EMBL" id="AWN23540.1"/>
    </source>
</evidence>
<evidence type="ECO:0000256" key="1">
    <source>
        <dbReference type="ARBA" id="ARBA00022801"/>
    </source>
</evidence>
<name>A0A2Z3JJN5_9DEIO</name>
<dbReference type="PANTHER" id="PTHR11373:SF32">
    <property type="entry name" value="DEOXYGUANOSINETRIPHOSPHATE TRIPHOSPHOHYDROLASE"/>
    <property type="match status" value="1"/>
</dbReference>
<keyword evidence="5" id="KW-1185">Reference proteome</keyword>
<evidence type="ECO:0000313" key="5">
    <source>
        <dbReference type="Proteomes" id="UP000245368"/>
    </source>
</evidence>
<dbReference type="GO" id="GO:0008832">
    <property type="term" value="F:dGTPase activity"/>
    <property type="evidence" value="ECO:0007669"/>
    <property type="project" value="TreeGrafter"/>
</dbReference>
<dbReference type="AlphaFoldDB" id="A0A2Z3JJN5"/>
<dbReference type="NCBIfam" id="TIGR01353">
    <property type="entry name" value="dGTP_triPase"/>
    <property type="match status" value="1"/>
</dbReference>
<dbReference type="PANTHER" id="PTHR11373">
    <property type="entry name" value="DEOXYNUCLEOSIDE TRIPHOSPHATE TRIPHOSPHOHYDROLASE"/>
    <property type="match status" value="1"/>
</dbReference>
<reference evidence="4 5" key="1">
    <citation type="submission" date="2018-05" db="EMBL/GenBank/DDBJ databases">
        <title>Complete Genome Sequence of Deinococcus sp. strain 17bor-2.</title>
        <authorList>
            <person name="Srinivasan S."/>
        </authorList>
    </citation>
    <scope>NUCLEOTIDE SEQUENCE [LARGE SCALE GENOMIC DNA]</scope>
    <source>
        <strain evidence="4 5">17bor-2</strain>
    </source>
</reference>
<dbReference type="InterPro" id="IPR006674">
    <property type="entry name" value="HD_domain"/>
</dbReference>
<dbReference type="InterPro" id="IPR026875">
    <property type="entry name" value="PHydrolase_assoc_dom"/>
</dbReference>
<feature type="region of interest" description="Disordered" evidence="2">
    <location>
        <begin position="1"/>
        <end position="46"/>
    </location>
</feature>
<dbReference type="Gene3D" id="1.10.3210.10">
    <property type="entry name" value="Hypothetical protein af1432"/>
    <property type="match status" value="1"/>
</dbReference>
<dbReference type="InterPro" id="IPR006261">
    <property type="entry name" value="dGTPase"/>
</dbReference>
<dbReference type="SMART" id="SM00471">
    <property type="entry name" value="HDc"/>
    <property type="match status" value="1"/>
</dbReference>
<accession>A0A2Z3JJN5</accession>
<dbReference type="Proteomes" id="UP000245368">
    <property type="component" value="Chromosome"/>
</dbReference>
<sequence>MPTAAGGGCSPASTSIRPVTVEPEGAAPGVWEERRGPPVSGVADPHGEDHARIIHSYAFRRLQGKTQVLGIGSGDFYRTRLTHSLEVAELGRAMLDGLQRRAASQRADWQAYLPSRTLLANICLAHDLGHPPFGHAGERTLDAAMRDLGLPNLDGFEANGQTLRLLSTLETGPESGNFGLNLTRRLLLGVLKYPVAYAQAPHPGTRPPKCYLGSEQAVVDWILAPLGFSDRAAFTAPNRRSRSFDCRLMELADDAAYGVYDLEDCVNLGLIVRGDWEGLLAGAPELRDFPALPGWADLVFSEDESERKRGVATLSRALVDGVELRWQGQFGEPLLDLSADFTPEAQALQTFLTALVWRRVIDTPQVRGPEAEAAAQLRALFTAIQAEPQRWLGAESRRRYAQAASDAERVRVVCDYLAGMTDSYALRQAQRLSPHP</sequence>
<dbReference type="EMBL" id="CP029494">
    <property type="protein sequence ID" value="AWN23540.1"/>
    <property type="molecule type" value="Genomic_DNA"/>
</dbReference>
<dbReference type="CDD" id="cd00077">
    <property type="entry name" value="HDc"/>
    <property type="match status" value="1"/>
</dbReference>
<evidence type="ECO:0000256" key="2">
    <source>
        <dbReference type="SAM" id="MobiDB-lite"/>
    </source>
</evidence>
<dbReference type="GO" id="GO:0006203">
    <property type="term" value="P:dGTP catabolic process"/>
    <property type="evidence" value="ECO:0007669"/>
    <property type="project" value="TreeGrafter"/>
</dbReference>
<dbReference type="InterPro" id="IPR050135">
    <property type="entry name" value="dGTPase-like"/>
</dbReference>
<gene>
    <name evidence="4" type="ORF">DKM44_10140</name>
</gene>
<dbReference type="Pfam" id="PF01966">
    <property type="entry name" value="HD"/>
    <property type="match status" value="1"/>
</dbReference>
<dbReference type="InterPro" id="IPR003607">
    <property type="entry name" value="HD/PDEase_dom"/>
</dbReference>
<dbReference type="Pfam" id="PF13286">
    <property type="entry name" value="HD_assoc"/>
    <property type="match status" value="1"/>
</dbReference>
<evidence type="ECO:0000259" key="3">
    <source>
        <dbReference type="SMART" id="SM00471"/>
    </source>
</evidence>
<dbReference type="KEGG" id="dez:DKM44_10140"/>
<feature type="domain" description="HD/PDEase" evidence="3">
    <location>
        <begin position="76"/>
        <end position="267"/>
    </location>
</feature>
<dbReference type="OrthoDB" id="9803619at2"/>
<dbReference type="SUPFAM" id="SSF109604">
    <property type="entry name" value="HD-domain/PDEase-like"/>
    <property type="match status" value="1"/>
</dbReference>
<protein>
    <submittedName>
        <fullName evidence="4">dGTPase</fullName>
    </submittedName>
</protein>
<organism evidence="4 5">
    <name type="scientific">Deinococcus irradiatisoli</name>
    <dbReference type="NCBI Taxonomy" id="2202254"/>
    <lineage>
        <taxon>Bacteria</taxon>
        <taxon>Thermotogati</taxon>
        <taxon>Deinococcota</taxon>
        <taxon>Deinococci</taxon>
        <taxon>Deinococcales</taxon>
        <taxon>Deinococcaceae</taxon>
        <taxon>Deinococcus</taxon>
    </lineage>
</organism>
<keyword evidence="1" id="KW-0378">Hydrolase</keyword>
<proteinExistence type="predicted"/>